<dbReference type="RefSeq" id="WP_347179299.1">
    <property type="nucleotide sequence ID" value="NZ_JAQOSP010000101.1"/>
</dbReference>
<proteinExistence type="predicted"/>
<gene>
    <name evidence="1" type="ORF">PMG71_15220</name>
</gene>
<keyword evidence="2" id="KW-1185">Reference proteome</keyword>
<accession>A0ABT7AW37</accession>
<dbReference type="Proteomes" id="UP001235303">
    <property type="component" value="Unassembled WGS sequence"/>
</dbReference>
<name>A0ABT7AW37_9CYAN</name>
<organism evidence="1 2">
    <name type="scientific">Roseofilum acuticapitatum BLCC-M154</name>
    <dbReference type="NCBI Taxonomy" id="3022444"/>
    <lineage>
        <taxon>Bacteria</taxon>
        <taxon>Bacillati</taxon>
        <taxon>Cyanobacteriota</taxon>
        <taxon>Cyanophyceae</taxon>
        <taxon>Desertifilales</taxon>
        <taxon>Desertifilaceae</taxon>
        <taxon>Roseofilum</taxon>
        <taxon>Roseofilum acuticapitatum</taxon>
    </lineage>
</organism>
<protein>
    <submittedName>
        <fullName evidence="1">PQQ-dependent sugar dehydrogenase</fullName>
    </submittedName>
</protein>
<evidence type="ECO:0000313" key="2">
    <source>
        <dbReference type="Proteomes" id="UP001235303"/>
    </source>
</evidence>
<comment type="caution">
    <text evidence="1">The sequence shown here is derived from an EMBL/GenBank/DDBJ whole genome shotgun (WGS) entry which is preliminary data.</text>
</comment>
<evidence type="ECO:0000313" key="1">
    <source>
        <dbReference type="EMBL" id="MDJ1170782.1"/>
    </source>
</evidence>
<reference evidence="1 2" key="1">
    <citation type="submission" date="2023-01" db="EMBL/GenBank/DDBJ databases">
        <title>Novel diversity within Roseofilum (Cyanobacteria; Desertifilaceae) from marine benthic mats with descriptions of four novel species.</title>
        <authorList>
            <person name="Wang Y."/>
            <person name="Berthold D.E."/>
            <person name="Hu J."/>
            <person name="Lefler F.W."/>
            <person name="Laughinghouse H.D. IV."/>
        </authorList>
    </citation>
    <scope>NUCLEOTIDE SEQUENCE [LARGE SCALE GENOMIC DNA]</scope>
    <source>
        <strain evidence="1 2">BLCC-M154</strain>
    </source>
</reference>
<dbReference type="EMBL" id="JAQOSP010000101">
    <property type="protein sequence ID" value="MDJ1170782.1"/>
    <property type="molecule type" value="Genomic_DNA"/>
</dbReference>
<sequence length="35" mass="4084">MDRQVRDVRKGPDGILYVLTDRSKSQLIGRLEPDR</sequence>